<keyword evidence="3" id="KW-0446">Lipid-binding</keyword>
<dbReference type="Proteomes" id="UP000642993">
    <property type="component" value="Unassembled WGS sequence"/>
</dbReference>
<gene>
    <name evidence="5" type="ORF">HT102_00965</name>
</gene>
<keyword evidence="6" id="KW-1185">Reference proteome</keyword>
<dbReference type="Gene3D" id="1.10.3630.10">
    <property type="entry name" value="yeast vps74-n-term truncation variant domain like"/>
    <property type="match status" value="1"/>
</dbReference>
<dbReference type="GO" id="GO:0070273">
    <property type="term" value="F:phosphatidylinositol-4-phosphate binding"/>
    <property type="evidence" value="ECO:0007669"/>
    <property type="project" value="InterPro"/>
</dbReference>
<name>A0A927J9L4_9ACTN</name>
<dbReference type="EMBL" id="JACYWE010000001">
    <property type="protein sequence ID" value="MBD8505060.1"/>
    <property type="molecule type" value="Genomic_DNA"/>
</dbReference>
<evidence type="ECO:0000256" key="3">
    <source>
        <dbReference type="ARBA" id="ARBA00023121"/>
    </source>
</evidence>
<proteinExistence type="predicted"/>
<protein>
    <submittedName>
        <fullName evidence="5">GPP34 family phosphoprotein</fullName>
    </submittedName>
</protein>
<dbReference type="Pfam" id="PF05719">
    <property type="entry name" value="GPP34"/>
    <property type="match status" value="1"/>
</dbReference>
<keyword evidence="2" id="KW-0333">Golgi apparatus</keyword>
<dbReference type="GO" id="GO:0012505">
    <property type="term" value="C:endomembrane system"/>
    <property type="evidence" value="ECO:0007669"/>
    <property type="project" value="UniProtKB-ARBA"/>
</dbReference>
<comment type="subcellular location">
    <subcellularLocation>
        <location evidence="1">Golgi apparatus membrane</location>
        <topology evidence="1">Peripheral membrane protein</topology>
        <orientation evidence="1">Cytoplasmic side</orientation>
    </subcellularLocation>
</comment>
<dbReference type="RefSeq" id="WP_192037540.1">
    <property type="nucleotide sequence ID" value="NZ_JACYWE010000001.1"/>
</dbReference>
<evidence type="ECO:0000313" key="5">
    <source>
        <dbReference type="EMBL" id="MBD8505060.1"/>
    </source>
</evidence>
<reference evidence="5" key="1">
    <citation type="submission" date="2020-09" db="EMBL/GenBank/DDBJ databases">
        <title>Hoyosella lacisalsi sp. nov., a halotolerant actinobacterium isolated from soil of Lake Gudzhirganskoe.</title>
        <authorList>
            <person name="Yang Q."/>
            <person name="Guo P.Y."/>
            <person name="Liu S.W."/>
            <person name="Li F.N."/>
            <person name="Sun C.H."/>
        </authorList>
    </citation>
    <scope>NUCLEOTIDE SEQUENCE</scope>
    <source>
        <strain evidence="5">G463</strain>
    </source>
</reference>
<dbReference type="InterPro" id="IPR038261">
    <property type="entry name" value="GPP34-like_sf"/>
</dbReference>
<evidence type="ECO:0000256" key="4">
    <source>
        <dbReference type="ARBA" id="ARBA00023136"/>
    </source>
</evidence>
<dbReference type="GO" id="GO:0005737">
    <property type="term" value="C:cytoplasm"/>
    <property type="evidence" value="ECO:0007669"/>
    <property type="project" value="UniProtKB-ARBA"/>
</dbReference>
<accession>A0A927J9L4</accession>
<organism evidence="5 6">
    <name type="scientific">Lolliginicoccus lacisalsi</name>
    <dbReference type="NCBI Taxonomy" id="2742202"/>
    <lineage>
        <taxon>Bacteria</taxon>
        <taxon>Bacillati</taxon>
        <taxon>Actinomycetota</taxon>
        <taxon>Actinomycetes</taxon>
        <taxon>Mycobacteriales</taxon>
        <taxon>Hoyosellaceae</taxon>
        <taxon>Lolliginicoccus</taxon>
    </lineage>
</organism>
<evidence type="ECO:0000313" key="6">
    <source>
        <dbReference type="Proteomes" id="UP000642993"/>
    </source>
</evidence>
<keyword evidence="4" id="KW-0472">Membrane</keyword>
<comment type="caution">
    <text evidence="5">The sequence shown here is derived from an EMBL/GenBank/DDBJ whole genome shotgun (WGS) entry which is preliminary data.</text>
</comment>
<dbReference type="AlphaFoldDB" id="A0A927J9L4"/>
<evidence type="ECO:0000256" key="2">
    <source>
        <dbReference type="ARBA" id="ARBA00023034"/>
    </source>
</evidence>
<sequence length="227" mass="23593">MGVAHDLVLLTTDPQSGKSYISSTVSDAVLGGALMLDLIAAERLAVNGEGRHARVQVLDKRPLGKTLLDDALGRLASRKPQKPASAVTRLGKRAQREVYAELTEQRAVAPRVVKILGLFPTTRHDVLDTRRRNELVSSVKACLLRGTRPDDVTGPLIALLSAADLVKPIVGKRDAKPAKARAKKIAAGDGSTTWASKGVREAVQATNAAVAAGVAASVAATSGTGGG</sequence>
<evidence type="ECO:0000256" key="1">
    <source>
        <dbReference type="ARBA" id="ARBA00004255"/>
    </source>
</evidence>
<dbReference type="InterPro" id="IPR008628">
    <property type="entry name" value="GPP34-like"/>
</dbReference>